<dbReference type="AlphaFoldDB" id="K6ZC16"/>
<dbReference type="Proteomes" id="UP000006251">
    <property type="component" value="Unassembled WGS sequence"/>
</dbReference>
<keyword evidence="3" id="KW-1185">Reference proteome</keyword>
<keyword evidence="1" id="KW-1133">Transmembrane helix</keyword>
<sequence>MSVSSSDPKTRTISARRRNIYILLIIGITSLLIRALISYDFDRTALLYVGIPFLVALALLYVVQKPEQPSLHRYYGHVVMWSLIVMLGTSVILFEGFVCVIMFMPIYFAILFLMYLFQVLVEYLNHTNKGKHYAHVLPVIILMSAFEGVLPSVSFEREYSVTRELLVDASIQQIQQQLAQPMHLNVERNWLLSLFPMPTNIHAGTLSSGDVHKIDFTYHRWFVTNTHKGHMKLELTQVEHDYIRTTFLEDTSYIGNYLNLKGTEISFKTIENGGTKVTLTVHYHRFLDPAWYFGPVQEYAIGQTAALLLSELFVPNKA</sequence>
<reference evidence="3" key="1">
    <citation type="journal article" date="2014" name="Environ. Microbiol.">
        <title>Comparative genomics of the marine bacterial genus Glaciecola reveals the high degree of genomic diversity and genomic characteristic for cold adaptation.</title>
        <authorList>
            <person name="Qin Q.L."/>
            <person name="Xie B.B."/>
            <person name="Yu Y."/>
            <person name="Shu Y.L."/>
            <person name="Rong J.C."/>
            <person name="Zhang Y.J."/>
            <person name="Zhao D.L."/>
            <person name="Chen X.L."/>
            <person name="Zhang X.Y."/>
            <person name="Chen B."/>
            <person name="Zhou B.C."/>
            <person name="Zhang Y.Z."/>
        </authorList>
    </citation>
    <scope>NUCLEOTIDE SEQUENCE [LARGE SCALE GENOMIC DNA]</scope>
    <source>
        <strain evidence="3">ACAM 615</strain>
    </source>
</reference>
<keyword evidence="1" id="KW-0472">Membrane</keyword>
<evidence type="ECO:0000256" key="1">
    <source>
        <dbReference type="SAM" id="Phobius"/>
    </source>
</evidence>
<feature type="transmembrane region" description="Helical" evidence="1">
    <location>
        <begin position="45"/>
        <end position="63"/>
    </location>
</feature>
<feature type="transmembrane region" description="Helical" evidence="1">
    <location>
        <begin position="20"/>
        <end position="39"/>
    </location>
</feature>
<comment type="caution">
    <text evidence="2">The sequence shown here is derived from an EMBL/GenBank/DDBJ whole genome shotgun (WGS) entry which is preliminary data.</text>
</comment>
<feature type="transmembrane region" description="Helical" evidence="1">
    <location>
        <begin position="100"/>
        <end position="121"/>
    </location>
</feature>
<organism evidence="2 3">
    <name type="scientific">Brumicola pallidula DSM 14239 = ACAM 615</name>
    <dbReference type="NCBI Taxonomy" id="1121922"/>
    <lineage>
        <taxon>Bacteria</taxon>
        <taxon>Pseudomonadati</taxon>
        <taxon>Pseudomonadota</taxon>
        <taxon>Gammaproteobacteria</taxon>
        <taxon>Alteromonadales</taxon>
        <taxon>Alteromonadaceae</taxon>
        <taxon>Brumicola</taxon>
    </lineage>
</organism>
<evidence type="ECO:0000313" key="3">
    <source>
        <dbReference type="Proteomes" id="UP000006251"/>
    </source>
</evidence>
<keyword evidence="1" id="KW-0812">Transmembrane</keyword>
<dbReference type="RefSeq" id="WP_006009681.1">
    <property type="nucleotide sequence ID" value="NZ_BAEQ01000016.1"/>
</dbReference>
<accession>K6ZC16</accession>
<dbReference type="STRING" id="1121922.GCA_000428905_01527"/>
<evidence type="ECO:0000313" key="2">
    <source>
        <dbReference type="EMBL" id="GAC27882.1"/>
    </source>
</evidence>
<proteinExistence type="predicted"/>
<feature type="transmembrane region" description="Helical" evidence="1">
    <location>
        <begin position="133"/>
        <end position="153"/>
    </location>
</feature>
<feature type="transmembrane region" description="Helical" evidence="1">
    <location>
        <begin position="75"/>
        <end position="94"/>
    </location>
</feature>
<gene>
    <name evidence="2" type="ORF">GPAL_1003</name>
</gene>
<protein>
    <submittedName>
        <fullName evidence="2">Uncharacterized protein</fullName>
    </submittedName>
</protein>
<dbReference type="EMBL" id="BAEQ01000016">
    <property type="protein sequence ID" value="GAC27882.1"/>
    <property type="molecule type" value="Genomic_DNA"/>
</dbReference>
<name>K6ZC16_9ALTE</name>